<dbReference type="AlphaFoldDB" id="A0A1I4DJN0"/>
<dbReference type="Pfam" id="PF07687">
    <property type="entry name" value="M20_dimer"/>
    <property type="match status" value="1"/>
</dbReference>
<dbReference type="EMBL" id="FOSQ01000011">
    <property type="protein sequence ID" value="SFK93119.1"/>
    <property type="molecule type" value="Genomic_DNA"/>
</dbReference>
<accession>A0A1I4DJN0</accession>
<feature type="domain" description="Peptidase M20 dimerisation" evidence="4">
    <location>
        <begin position="233"/>
        <end position="317"/>
    </location>
</feature>
<gene>
    <name evidence="5" type="ORF">SAMN02745775_11132</name>
</gene>
<dbReference type="InterPro" id="IPR036264">
    <property type="entry name" value="Bact_exopeptidase_dim_dom"/>
</dbReference>
<dbReference type="GO" id="GO:0016813">
    <property type="term" value="F:hydrolase activity, acting on carbon-nitrogen (but not peptide) bonds, in linear amidines"/>
    <property type="evidence" value="ECO:0007669"/>
    <property type="project" value="InterPro"/>
</dbReference>
<keyword evidence="2 5" id="KW-0378">Hydrolase</keyword>
<feature type="binding site" evidence="3">
    <location>
        <position position="111"/>
    </location>
    <ligand>
        <name>Zn(2+)</name>
        <dbReference type="ChEBI" id="CHEBI:29105"/>
        <label>1</label>
    </ligand>
</feature>
<dbReference type="Pfam" id="PF01546">
    <property type="entry name" value="Peptidase_M20"/>
    <property type="match status" value="1"/>
</dbReference>
<keyword evidence="6" id="KW-1185">Reference proteome</keyword>
<comment type="cofactor">
    <cofactor evidence="3">
        <name>Zn(2+)</name>
        <dbReference type="ChEBI" id="CHEBI:29105"/>
    </cofactor>
    <text evidence="3">Binds 2 Zn(2+) ions per subunit.</text>
</comment>
<dbReference type="PANTHER" id="PTHR32494:SF5">
    <property type="entry name" value="ALLANTOATE AMIDOHYDROLASE"/>
    <property type="match status" value="1"/>
</dbReference>
<feature type="binding site" evidence="3">
    <location>
        <position position="404"/>
    </location>
    <ligand>
        <name>Zn(2+)</name>
        <dbReference type="ChEBI" id="CHEBI:29105"/>
        <label>2</label>
    </ligand>
</feature>
<name>A0A1I4DJN0_9PROT</name>
<dbReference type="SUPFAM" id="SSF55031">
    <property type="entry name" value="Bacterial exopeptidase dimerisation domain"/>
    <property type="match status" value="1"/>
</dbReference>
<evidence type="ECO:0000313" key="5">
    <source>
        <dbReference type="EMBL" id="SFK93119.1"/>
    </source>
</evidence>
<dbReference type="PIRSF" id="PIRSF001235">
    <property type="entry name" value="Amidase_carbamoylase"/>
    <property type="match status" value="1"/>
</dbReference>
<evidence type="ECO:0000313" key="6">
    <source>
        <dbReference type="Proteomes" id="UP000199473"/>
    </source>
</evidence>
<protein>
    <submittedName>
        <fullName evidence="5">N-carbamoyl-L-amino-acid hydrolase</fullName>
    </submittedName>
</protein>
<dbReference type="GO" id="GO:0046872">
    <property type="term" value="F:metal ion binding"/>
    <property type="evidence" value="ECO:0007669"/>
    <property type="project" value="UniProtKB-KW"/>
</dbReference>
<dbReference type="Proteomes" id="UP000199473">
    <property type="component" value="Unassembled WGS sequence"/>
</dbReference>
<dbReference type="Gene3D" id="3.30.70.360">
    <property type="match status" value="1"/>
</dbReference>
<reference evidence="5 6" key="1">
    <citation type="submission" date="2016-10" db="EMBL/GenBank/DDBJ databases">
        <authorList>
            <person name="de Groot N.N."/>
        </authorList>
    </citation>
    <scope>NUCLEOTIDE SEQUENCE [LARGE SCALE GENOMIC DNA]</scope>
    <source>
        <strain evidence="5 6">DSM 19981</strain>
    </source>
</reference>
<dbReference type="CDD" id="cd03884">
    <property type="entry name" value="M20_bAS"/>
    <property type="match status" value="1"/>
</dbReference>
<feature type="binding site" evidence="3">
    <location>
        <position position="100"/>
    </location>
    <ligand>
        <name>Zn(2+)</name>
        <dbReference type="ChEBI" id="CHEBI:29105"/>
        <label>1</label>
    </ligand>
</feature>
<organism evidence="5 6">
    <name type="scientific">Falsiroseomonas stagni DSM 19981</name>
    <dbReference type="NCBI Taxonomy" id="1123062"/>
    <lineage>
        <taxon>Bacteria</taxon>
        <taxon>Pseudomonadati</taxon>
        <taxon>Pseudomonadota</taxon>
        <taxon>Alphaproteobacteria</taxon>
        <taxon>Acetobacterales</taxon>
        <taxon>Roseomonadaceae</taxon>
        <taxon>Falsiroseomonas</taxon>
    </lineage>
</organism>
<dbReference type="RefSeq" id="WP_092962125.1">
    <property type="nucleotide sequence ID" value="NZ_FOSQ01000011.1"/>
</dbReference>
<dbReference type="InterPro" id="IPR011650">
    <property type="entry name" value="Peptidase_M20_dimer"/>
</dbReference>
<proteinExistence type="inferred from homology"/>
<sequence>MAASDSTSVEAAPNLVAAVSESRQWDRIAQMARLGGFTDADGHHGVNRAALTKLDRDSRRLLLSWALPLGLKPSVDVLGNLFLRHEGTEPGAAAVMAGSHMDSQPNGGRFDGIWGVLAALEAVQAIREAGMATKRPIEIVAWTNEEGGRFAPGCMGSMAWSGHRPPDTWNDTRDGDGIRFGDELAALLAAEADIPRRPLGIVEGPRPFAYVEPHIEQGPLLESEGLDIGVVTGIQGSRWFLVEIEGKTDHAGTAPLSLRRDAVQDMVRVINALNALMADPTDVLRFTVGRIEVGPNSSNTVADRARFTIDFRHPDPAVLLPKGDAIEATVQAALTTCRATVTERFHALPARFDAMVQDTIEAAARSQGLTTRRMPSGAFHDAQFLVPVCPTGMIFIPSRGGVSHHPAEYSTPAQVANGARVLAQVLATLANR</sequence>
<dbReference type="PANTHER" id="PTHR32494">
    <property type="entry name" value="ALLANTOATE DEIMINASE-RELATED"/>
    <property type="match status" value="1"/>
</dbReference>
<dbReference type="SUPFAM" id="SSF53187">
    <property type="entry name" value="Zn-dependent exopeptidases"/>
    <property type="match status" value="1"/>
</dbReference>
<evidence type="ECO:0000256" key="2">
    <source>
        <dbReference type="ARBA" id="ARBA00022801"/>
    </source>
</evidence>
<evidence type="ECO:0000256" key="1">
    <source>
        <dbReference type="ARBA" id="ARBA00006153"/>
    </source>
</evidence>
<dbReference type="OrthoDB" id="9808195at2"/>
<feature type="binding site" evidence="3">
    <location>
        <position position="214"/>
    </location>
    <ligand>
        <name>Zn(2+)</name>
        <dbReference type="ChEBI" id="CHEBI:29105"/>
        <label>1</label>
    </ligand>
</feature>
<dbReference type="STRING" id="1123062.SAMN02745775_11132"/>
<dbReference type="Gene3D" id="3.40.630.10">
    <property type="entry name" value="Zn peptidases"/>
    <property type="match status" value="1"/>
</dbReference>
<comment type="similarity">
    <text evidence="1">Belongs to the peptidase M20 family.</text>
</comment>
<dbReference type="InterPro" id="IPR010158">
    <property type="entry name" value="Amidase_Cbmase"/>
</dbReference>
<keyword evidence="3" id="KW-0862">Zinc</keyword>
<evidence type="ECO:0000259" key="4">
    <source>
        <dbReference type="Pfam" id="PF07687"/>
    </source>
</evidence>
<evidence type="ECO:0000256" key="3">
    <source>
        <dbReference type="PIRSR" id="PIRSR001235-1"/>
    </source>
</evidence>
<feature type="binding site" evidence="3">
    <location>
        <position position="146"/>
    </location>
    <ligand>
        <name>Zn(2+)</name>
        <dbReference type="ChEBI" id="CHEBI:29105"/>
        <label>2</label>
    </ligand>
</feature>
<keyword evidence="3" id="KW-0479">Metal-binding</keyword>
<dbReference type="InterPro" id="IPR002933">
    <property type="entry name" value="Peptidase_M20"/>
</dbReference>
<feature type="binding site" evidence="3">
    <location>
        <position position="111"/>
    </location>
    <ligand>
        <name>Zn(2+)</name>
        <dbReference type="ChEBI" id="CHEBI:29105"/>
        <label>2</label>
    </ligand>
</feature>
<dbReference type="NCBIfam" id="TIGR01879">
    <property type="entry name" value="hydantase"/>
    <property type="match status" value="1"/>
</dbReference>